<comment type="similarity">
    <text evidence="1">Belongs to the CcdB toxin family.</text>
</comment>
<evidence type="ECO:0000256" key="7">
    <source>
        <dbReference type="ARBA" id="ARBA00033135"/>
    </source>
</evidence>
<dbReference type="SUPFAM" id="SSF50118">
    <property type="entry name" value="Cell growth inhibitor/plasmid maintenance toxic component"/>
    <property type="match status" value="1"/>
</dbReference>
<dbReference type="GO" id="GO:0008657">
    <property type="term" value="F:DNA topoisomerase type II (double strand cut, ATP-hydrolyzing) inhibitor activity"/>
    <property type="evidence" value="ECO:0007669"/>
    <property type="project" value="InterPro"/>
</dbReference>
<evidence type="ECO:0000256" key="1">
    <source>
        <dbReference type="ARBA" id="ARBA00005230"/>
    </source>
</evidence>
<evidence type="ECO:0000256" key="6">
    <source>
        <dbReference type="ARBA" id="ARBA00029628"/>
    </source>
</evidence>
<keyword evidence="5" id="KW-0804">Transcription</keyword>
<keyword evidence="3" id="KW-0678">Repressor</keyword>
<dbReference type="Proteomes" id="UP000501891">
    <property type="component" value="Chromosome"/>
</dbReference>
<dbReference type="InterPro" id="IPR011067">
    <property type="entry name" value="Plasmid_toxin/cell-grow_inhib"/>
</dbReference>
<protein>
    <recommendedName>
        <fullName evidence="2">Toxin CcdB</fullName>
    </recommendedName>
    <alternativeName>
        <fullName evidence="7">Cytotoxic protein CcdB</fullName>
    </alternativeName>
    <alternativeName>
        <fullName evidence="6">Protein LetD</fullName>
    </alternativeName>
</protein>
<proteinExistence type="inferred from homology"/>
<gene>
    <name evidence="8" type="ORF">HHL28_01325</name>
</gene>
<evidence type="ECO:0000256" key="3">
    <source>
        <dbReference type="ARBA" id="ARBA00022491"/>
    </source>
</evidence>
<dbReference type="InterPro" id="IPR002712">
    <property type="entry name" value="CcdB"/>
</dbReference>
<dbReference type="AlphaFoldDB" id="A0A858R418"/>
<organism evidence="8 9">
    <name type="scientific">Aerophototrophica crusticola</name>
    <dbReference type="NCBI Taxonomy" id="1709002"/>
    <lineage>
        <taxon>Bacteria</taxon>
        <taxon>Pseudomonadati</taxon>
        <taxon>Pseudomonadota</taxon>
        <taxon>Alphaproteobacteria</taxon>
        <taxon>Rhodospirillales</taxon>
        <taxon>Rhodospirillaceae</taxon>
        <taxon>Aerophototrophica</taxon>
    </lineage>
</organism>
<evidence type="ECO:0000256" key="2">
    <source>
        <dbReference type="ARBA" id="ARBA00015075"/>
    </source>
</evidence>
<dbReference type="GO" id="GO:0006276">
    <property type="term" value="P:plasmid maintenance"/>
    <property type="evidence" value="ECO:0007669"/>
    <property type="project" value="InterPro"/>
</dbReference>
<dbReference type="Pfam" id="PF01845">
    <property type="entry name" value="CcdB"/>
    <property type="match status" value="1"/>
</dbReference>
<dbReference type="Gene3D" id="2.30.30.110">
    <property type="match status" value="1"/>
</dbReference>
<dbReference type="KEGG" id="acru:HHL28_01325"/>
<name>A0A858R418_9PROT</name>
<evidence type="ECO:0000256" key="5">
    <source>
        <dbReference type="ARBA" id="ARBA00023163"/>
    </source>
</evidence>
<evidence type="ECO:0000256" key="4">
    <source>
        <dbReference type="ARBA" id="ARBA00023015"/>
    </source>
</evidence>
<keyword evidence="4" id="KW-0805">Transcription regulation</keyword>
<keyword evidence="9" id="KW-1185">Reference proteome</keyword>
<evidence type="ECO:0000313" key="8">
    <source>
        <dbReference type="EMBL" id="QJE71933.1"/>
    </source>
</evidence>
<accession>A0A858R418</accession>
<dbReference type="EMBL" id="CP051775">
    <property type="protein sequence ID" value="QJE71933.1"/>
    <property type="molecule type" value="Genomic_DNA"/>
</dbReference>
<reference evidence="8" key="1">
    <citation type="submission" date="2020-04" db="EMBL/GenBank/DDBJ databases">
        <title>A desert anoxygenic phototrophic bacterium fixes CO2 using RubisCO under aerobic conditions.</title>
        <authorList>
            <person name="Tang K."/>
        </authorList>
    </citation>
    <scope>NUCLEOTIDE SEQUENCE [LARGE SCALE GENOMIC DNA]</scope>
    <source>
        <strain evidence="8">MIMtkB3</strain>
    </source>
</reference>
<evidence type="ECO:0000313" key="9">
    <source>
        <dbReference type="Proteomes" id="UP000501891"/>
    </source>
</evidence>
<sequence length="105" mass="11430">MAQFDICLNNGPTKSAFPCLLVLQSSLFRGAERWVVIPLVPGIGFAKQDPRLSPVLKINGAPFLLATQSITNVPVRQLGEVVGSARKQAETIIAAVDWLMNRGWD</sequence>